<gene>
    <name evidence="3" type="ORF">H8R92_07890</name>
</gene>
<dbReference type="Gene3D" id="3.30.70.1070">
    <property type="entry name" value="Sporulation related repeat"/>
    <property type="match status" value="1"/>
</dbReference>
<protein>
    <submittedName>
        <fullName evidence="3">SPOR domain-containing protein</fullName>
    </submittedName>
</protein>
<feature type="domain" description="SPOR" evidence="2">
    <location>
        <begin position="86"/>
        <end position="147"/>
    </location>
</feature>
<evidence type="ECO:0000256" key="1">
    <source>
        <dbReference type="SAM" id="Phobius"/>
    </source>
</evidence>
<keyword evidence="1" id="KW-0472">Membrane</keyword>
<dbReference type="InterPro" id="IPR036680">
    <property type="entry name" value="SPOR-like_sf"/>
</dbReference>
<comment type="caution">
    <text evidence="3">The sequence shown here is derived from an EMBL/GenBank/DDBJ whole genome shotgun (WGS) entry which is preliminary data.</text>
</comment>
<evidence type="ECO:0000313" key="4">
    <source>
        <dbReference type="Proteomes" id="UP000662088"/>
    </source>
</evidence>
<name>A0A8I0DPK9_9CLOT</name>
<dbReference type="RefSeq" id="WP_022211830.1">
    <property type="nucleotide sequence ID" value="NZ_JACOOQ010000011.1"/>
</dbReference>
<dbReference type="GO" id="GO:0042834">
    <property type="term" value="F:peptidoglycan binding"/>
    <property type="evidence" value="ECO:0007669"/>
    <property type="project" value="InterPro"/>
</dbReference>
<dbReference type="InterPro" id="IPR007730">
    <property type="entry name" value="SPOR-like_dom"/>
</dbReference>
<reference evidence="3" key="1">
    <citation type="submission" date="2020-08" db="EMBL/GenBank/DDBJ databases">
        <title>Genome public.</title>
        <authorList>
            <person name="Liu C."/>
            <person name="Sun Q."/>
        </authorList>
    </citation>
    <scope>NUCLEOTIDE SEQUENCE</scope>
    <source>
        <strain evidence="3">NSJ-42</strain>
    </source>
</reference>
<keyword evidence="4" id="KW-1185">Reference proteome</keyword>
<proteinExistence type="predicted"/>
<feature type="transmembrane region" description="Helical" evidence="1">
    <location>
        <begin position="20"/>
        <end position="42"/>
    </location>
</feature>
<keyword evidence="1" id="KW-1133">Transmembrane helix</keyword>
<evidence type="ECO:0000313" key="3">
    <source>
        <dbReference type="EMBL" id="MBC5640346.1"/>
    </source>
</evidence>
<sequence>MRYTRYNYKKSKNNDLFRFILKLVGTVVGAGICGITLAYVAFSILTKNNELPSGNRGKETSIEANSNEIANSEGGSSTAISNTYVFYTVQCGYFSNESNANHILNSISGKYSAFIYEDEDKFRVLSGVYESDKVDEVVSELKSSNIECTKIKFSFNNDDKVEYQIASICDGYIRLLDTAVSDDVKSINTDDFKGWTNELENISEGEKIDILNNLKEHIANLKTEINKANVPKEMEYIYTILLNFKDI</sequence>
<accession>A0A8I0DPK9</accession>
<dbReference type="SUPFAM" id="SSF110997">
    <property type="entry name" value="Sporulation related repeat"/>
    <property type="match status" value="1"/>
</dbReference>
<keyword evidence="1" id="KW-0812">Transmembrane</keyword>
<evidence type="ECO:0000259" key="2">
    <source>
        <dbReference type="Pfam" id="PF05036"/>
    </source>
</evidence>
<dbReference type="Pfam" id="PF05036">
    <property type="entry name" value="SPOR"/>
    <property type="match status" value="1"/>
</dbReference>
<dbReference type="Proteomes" id="UP000662088">
    <property type="component" value="Unassembled WGS sequence"/>
</dbReference>
<dbReference type="EMBL" id="JACOOQ010000011">
    <property type="protein sequence ID" value="MBC5640346.1"/>
    <property type="molecule type" value="Genomic_DNA"/>
</dbReference>
<dbReference type="AlphaFoldDB" id="A0A8I0DPK9"/>
<organism evidence="3 4">
    <name type="scientific">Clostridium lentum</name>
    <dbReference type="NCBI Taxonomy" id="2763037"/>
    <lineage>
        <taxon>Bacteria</taxon>
        <taxon>Bacillati</taxon>
        <taxon>Bacillota</taxon>
        <taxon>Clostridia</taxon>
        <taxon>Eubacteriales</taxon>
        <taxon>Clostridiaceae</taxon>
        <taxon>Clostridium</taxon>
    </lineage>
</organism>